<accession>A0A1G7YT72</accession>
<proteinExistence type="inferred from homology"/>
<keyword evidence="4" id="KW-1185">Reference proteome</keyword>
<evidence type="ECO:0000313" key="3">
    <source>
        <dbReference type="EMBL" id="SDG99772.1"/>
    </source>
</evidence>
<name>A0A1G7YT72_9FLAO</name>
<dbReference type="PANTHER" id="PTHR13194:SF19">
    <property type="entry name" value="NAD(P)-BINDING ROSSMANN-FOLD SUPERFAMILY PROTEIN"/>
    <property type="match status" value="1"/>
</dbReference>
<evidence type="ECO:0000259" key="2">
    <source>
        <dbReference type="Pfam" id="PF08547"/>
    </source>
</evidence>
<comment type="similarity">
    <text evidence="1">Belongs to the CIA30 family.</text>
</comment>
<organism evidence="3 4">
    <name type="scientific">Psychroflexus sediminis</name>
    <dbReference type="NCBI Taxonomy" id="470826"/>
    <lineage>
        <taxon>Bacteria</taxon>
        <taxon>Pseudomonadati</taxon>
        <taxon>Bacteroidota</taxon>
        <taxon>Flavobacteriia</taxon>
        <taxon>Flavobacteriales</taxon>
        <taxon>Flavobacteriaceae</taxon>
        <taxon>Psychroflexus</taxon>
    </lineage>
</organism>
<dbReference type="InterPro" id="IPR039131">
    <property type="entry name" value="NDUFAF1"/>
</dbReference>
<evidence type="ECO:0000256" key="1">
    <source>
        <dbReference type="ARBA" id="ARBA00007884"/>
    </source>
</evidence>
<feature type="domain" description="NADH:ubiquinone oxidoreductase intermediate-associated protein 30" evidence="2">
    <location>
        <begin position="17"/>
        <end position="168"/>
    </location>
</feature>
<dbReference type="PANTHER" id="PTHR13194">
    <property type="entry name" value="COMPLEX I INTERMEDIATE-ASSOCIATED PROTEIN 30"/>
    <property type="match status" value="1"/>
</dbReference>
<gene>
    <name evidence="3" type="ORF">SAMN04488027_11427</name>
</gene>
<reference evidence="3 4" key="1">
    <citation type="submission" date="2016-10" db="EMBL/GenBank/DDBJ databases">
        <authorList>
            <person name="de Groot N.N."/>
        </authorList>
    </citation>
    <scope>NUCLEOTIDE SEQUENCE [LARGE SCALE GENOMIC DNA]</scope>
    <source>
        <strain evidence="3 4">DSM 19803</strain>
    </source>
</reference>
<protein>
    <submittedName>
        <fullName evidence="3">Complex I intermediate-associated protein 30 (CIA30)</fullName>
    </submittedName>
</protein>
<dbReference type="Gene3D" id="2.60.120.430">
    <property type="entry name" value="Galactose-binding lectin"/>
    <property type="match status" value="1"/>
</dbReference>
<dbReference type="InterPro" id="IPR013857">
    <property type="entry name" value="NADH-UbQ_OxRdtase-assoc_prot30"/>
</dbReference>
<dbReference type="AlphaFoldDB" id="A0A1G7YT72"/>
<dbReference type="InterPro" id="IPR008979">
    <property type="entry name" value="Galactose-bd-like_sf"/>
</dbReference>
<dbReference type="EMBL" id="FNCW01000014">
    <property type="protein sequence ID" value="SDG99772.1"/>
    <property type="molecule type" value="Genomic_DNA"/>
</dbReference>
<sequence>MFCLIITTAMAQNFTIYDFEPDKNIKDWDIVNDGVMGGLSQSSIHLSEDGNAVFSGKISLENNGGFASVRHQTTIKNIHDYSHVNIRVKGKPSTYQFRIKKSGEEEAPSYVQEFKVTPEWQTIQLKLSSFYPRYRGRNLNLPNFEADVIREVAFLIGNKKEEEFQLEIDKVYLTK</sequence>
<dbReference type="Pfam" id="PF08547">
    <property type="entry name" value="CIA30"/>
    <property type="match status" value="1"/>
</dbReference>
<dbReference type="STRING" id="470826.SAMN04488027_11427"/>
<dbReference type="Proteomes" id="UP000199296">
    <property type="component" value="Unassembled WGS sequence"/>
</dbReference>
<dbReference type="SUPFAM" id="SSF49785">
    <property type="entry name" value="Galactose-binding domain-like"/>
    <property type="match status" value="1"/>
</dbReference>
<evidence type="ECO:0000313" key="4">
    <source>
        <dbReference type="Proteomes" id="UP000199296"/>
    </source>
</evidence>